<dbReference type="GO" id="GO:0005524">
    <property type="term" value="F:ATP binding"/>
    <property type="evidence" value="ECO:0007669"/>
    <property type="project" value="UniProtKB-KW"/>
</dbReference>
<organism evidence="14 15">
    <name type="scientific">Leptospira kirschneri str. 200802841</name>
    <dbReference type="NCBI Taxonomy" id="1193047"/>
    <lineage>
        <taxon>Bacteria</taxon>
        <taxon>Pseudomonadati</taxon>
        <taxon>Spirochaetota</taxon>
        <taxon>Spirochaetia</taxon>
        <taxon>Leptospirales</taxon>
        <taxon>Leptospiraceae</taxon>
        <taxon>Leptospira</taxon>
    </lineage>
</organism>
<evidence type="ECO:0000259" key="12">
    <source>
        <dbReference type="PROSITE" id="PS51194"/>
    </source>
</evidence>
<keyword evidence="6 14" id="KW-0378">Hydrolase</keyword>
<dbReference type="PANTHER" id="PTHR47959:SF16">
    <property type="entry name" value="CRISPR-ASSOCIATED NUCLEASE_HELICASE CAS3-RELATED"/>
    <property type="match status" value="1"/>
</dbReference>
<feature type="domain" description="Helicase ATP-binding" evidence="11">
    <location>
        <begin position="291"/>
        <end position="474"/>
    </location>
</feature>
<dbReference type="EC" id="3.1.-.-" evidence="14"/>
<dbReference type="Gene3D" id="3.40.50.300">
    <property type="entry name" value="P-loop containing nucleotide triphosphate hydrolases"/>
    <property type="match status" value="2"/>
</dbReference>
<evidence type="ECO:0000256" key="10">
    <source>
        <dbReference type="ARBA" id="ARBA00038437"/>
    </source>
</evidence>
<dbReference type="Pfam" id="PF22590">
    <property type="entry name" value="Cas3-like_C_2"/>
    <property type="match status" value="1"/>
</dbReference>
<accession>A0A828Y5V7</accession>
<feature type="domain" description="Helicase C-terminal" evidence="12">
    <location>
        <begin position="493"/>
        <end position="657"/>
    </location>
</feature>
<dbReference type="InterPro" id="IPR011545">
    <property type="entry name" value="DEAD/DEAH_box_helicase_dom"/>
</dbReference>
<keyword evidence="4" id="KW-0479">Metal-binding</keyword>
<dbReference type="GO" id="GO:0016787">
    <property type="term" value="F:hydrolase activity"/>
    <property type="evidence" value="ECO:0007669"/>
    <property type="project" value="UniProtKB-KW"/>
</dbReference>
<evidence type="ECO:0000256" key="7">
    <source>
        <dbReference type="ARBA" id="ARBA00022806"/>
    </source>
</evidence>
<evidence type="ECO:0000256" key="2">
    <source>
        <dbReference type="ARBA" id="ARBA00009046"/>
    </source>
</evidence>
<dbReference type="GO" id="GO:0003676">
    <property type="term" value="F:nucleic acid binding"/>
    <property type="evidence" value="ECO:0007669"/>
    <property type="project" value="InterPro"/>
</dbReference>
<dbReference type="PROSITE" id="PS51643">
    <property type="entry name" value="HD_CAS3"/>
    <property type="match status" value="1"/>
</dbReference>
<dbReference type="InterPro" id="IPR014001">
    <property type="entry name" value="Helicase_ATP-bd"/>
</dbReference>
<dbReference type="AlphaFoldDB" id="A0A828Y5V7"/>
<dbReference type="Proteomes" id="UP000006339">
    <property type="component" value="Unassembled WGS sequence"/>
</dbReference>
<evidence type="ECO:0000259" key="11">
    <source>
        <dbReference type="PROSITE" id="PS51192"/>
    </source>
</evidence>
<dbReference type="InterPro" id="IPR038257">
    <property type="entry name" value="CRISPR-assoc_Cas3_HD_sf"/>
</dbReference>
<keyword evidence="5" id="KW-0547">Nucleotide-binding</keyword>
<evidence type="ECO:0000256" key="1">
    <source>
        <dbReference type="ARBA" id="ARBA00006847"/>
    </source>
</evidence>
<dbReference type="GO" id="GO:0051607">
    <property type="term" value="P:defense response to virus"/>
    <property type="evidence" value="ECO:0007669"/>
    <property type="project" value="UniProtKB-KW"/>
</dbReference>
<evidence type="ECO:0000256" key="5">
    <source>
        <dbReference type="ARBA" id="ARBA00022741"/>
    </source>
</evidence>
<dbReference type="NCBIfam" id="TIGR01587">
    <property type="entry name" value="cas3_core"/>
    <property type="match status" value="1"/>
</dbReference>
<dbReference type="EMBL" id="AKWH02000020">
    <property type="protein sequence ID" value="EKO52633.1"/>
    <property type="molecule type" value="Genomic_DNA"/>
</dbReference>
<name>A0A828Y5V7_9LEPT</name>
<dbReference type="InterPro" id="IPR054712">
    <property type="entry name" value="Cas3-like_dom"/>
</dbReference>
<comment type="similarity">
    <text evidence="1">In the N-terminal section; belongs to the CRISPR-associated nuclease Cas3-HD family.</text>
</comment>
<dbReference type="SUPFAM" id="SSF52540">
    <property type="entry name" value="P-loop containing nucleoside triphosphate hydrolases"/>
    <property type="match status" value="1"/>
</dbReference>
<dbReference type="PANTHER" id="PTHR47959">
    <property type="entry name" value="ATP-DEPENDENT RNA HELICASE RHLE-RELATED"/>
    <property type="match status" value="1"/>
</dbReference>
<feature type="domain" description="HD Cas3-type" evidence="13">
    <location>
        <begin position="15"/>
        <end position="244"/>
    </location>
</feature>
<dbReference type="CDD" id="cd09641">
    <property type="entry name" value="Cas3''_I"/>
    <property type="match status" value="1"/>
</dbReference>
<dbReference type="InterPro" id="IPR006474">
    <property type="entry name" value="Helicase_Cas3_CRISPR-ass_core"/>
</dbReference>
<sequence>MEKLLAKSLSKHPSDKEQELYLVPHLKAAEKAGSVIYDSIGERILKSVGLSSEIWGNRLKILLPLSCLLHDLGKANNWFQELVRGNKIFQPIRHEFLSVIMILRSKNKLQNYIKTKISEIISLENLTPFINSIYSGILAHHLKIDIDLKRACPGLGINGGTPTEIIVYADSPDFDLLFGVNKPSNTFYFTFLPSHSDQKYKSIHEWIDEFYTINNEWEEFLRENEDWHIFSTILKPLVISADVLASALVPKGIEYKDWVIESLQNYVELNDINLIIKERLKDKLPRTFQKQIANSKERITLVEAGCGSGKTIGAYLWAANNISDSKIFFCYPTTGTATEGYLGYVSDSGYEAKLIHSRSEVDLKGIQTTGEEDGNELTDRIDALHSYHPKLIICTVDTVLSLMRNGRKAILSFPSIAMGIFVFDEIHSYNDEMFLVLIRFMQFFKNTKFLLMSASLQPERKEILKREFSSLQDIESPTDLMGLPRYKFNPIRQSKSLLEDIKRHAGNSKILVVVNTVKRAQTIYRDISSSGLNVKIYHSRYKYKDRVIRHREFIDAFQDKSPPVIGIATQVAEMSLDIDSDVLFTELASISSIIQRLGRLNRRTTPENKLPSRNVCFFKPEKTLPYSSDELELAEQWIKNLLNINNEISQNDLQEYFFKLSPKNENLYPPIYYDFNKPTFFFLPATEGLRGPNNTINCILESDMPSVMQKPKDISNFTIPMTINSGFDFQTANFYKYVVVIPDENIHYDKIEGAAWRN</sequence>
<gene>
    <name evidence="14" type="primary">cas3_2</name>
    <name evidence="14" type="ORF">LEP1GSC131_0881</name>
</gene>
<dbReference type="PROSITE" id="PS51194">
    <property type="entry name" value="HELICASE_CTER"/>
    <property type="match status" value="1"/>
</dbReference>
<evidence type="ECO:0000313" key="14">
    <source>
        <dbReference type="EMBL" id="EKO52633.1"/>
    </source>
</evidence>
<keyword evidence="15" id="KW-1185">Reference proteome</keyword>
<comment type="caution">
    <text evidence="14">The sequence shown here is derived from an EMBL/GenBank/DDBJ whole genome shotgun (WGS) entry which is preliminary data.</text>
</comment>
<protein>
    <submittedName>
        <fullName evidence="14">CRISPR-associated helicase Cas3</fullName>
        <ecNumber evidence="14">3.1.-.-</ecNumber>
    </submittedName>
</protein>
<dbReference type="InterPro" id="IPR050079">
    <property type="entry name" value="DEAD_box_RNA_helicase"/>
</dbReference>
<proteinExistence type="inferred from homology"/>
<dbReference type="GO" id="GO:0046872">
    <property type="term" value="F:metal ion binding"/>
    <property type="evidence" value="ECO:0007669"/>
    <property type="project" value="UniProtKB-KW"/>
</dbReference>
<evidence type="ECO:0000256" key="6">
    <source>
        <dbReference type="ARBA" id="ARBA00022801"/>
    </source>
</evidence>
<dbReference type="GO" id="GO:0003724">
    <property type="term" value="F:RNA helicase activity"/>
    <property type="evidence" value="ECO:0007669"/>
    <property type="project" value="TreeGrafter"/>
</dbReference>
<dbReference type="InterPro" id="IPR001650">
    <property type="entry name" value="Helicase_C-like"/>
</dbReference>
<dbReference type="GO" id="GO:0005829">
    <property type="term" value="C:cytosol"/>
    <property type="evidence" value="ECO:0007669"/>
    <property type="project" value="TreeGrafter"/>
</dbReference>
<dbReference type="SMART" id="SM00487">
    <property type="entry name" value="DEXDc"/>
    <property type="match status" value="1"/>
</dbReference>
<keyword evidence="3" id="KW-0540">Nuclease</keyword>
<dbReference type="PROSITE" id="PS51192">
    <property type="entry name" value="HELICASE_ATP_BIND_1"/>
    <property type="match status" value="1"/>
</dbReference>
<evidence type="ECO:0000256" key="4">
    <source>
        <dbReference type="ARBA" id="ARBA00022723"/>
    </source>
</evidence>
<evidence type="ECO:0000259" key="13">
    <source>
        <dbReference type="PROSITE" id="PS51643"/>
    </source>
</evidence>
<comment type="similarity">
    <text evidence="10">Belongs to the DEAD box helicase family.</text>
</comment>
<keyword evidence="8" id="KW-0067">ATP-binding</keyword>
<evidence type="ECO:0000256" key="8">
    <source>
        <dbReference type="ARBA" id="ARBA00022840"/>
    </source>
</evidence>
<dbReference type="GO" id="GO:0004518">
    <property type="term" value="F:nuclease activity"/>
    <property type="evidence" value="ECO:0007669"/>
    <property type="project" value="UniProtKB-KW"/>
</dbReference>
<reference evidence="14" key="1">
    <citation type="submission" date="2012-10" db="EMBL/GenBank/DDBJ databases">
        <authorList>
            <person name="Harkins D.M."/>
            <person name="Durkin A.S."/>
            <person name="Brinkac L.M."/>
            <person name="Selengut J.D."/>
            <person name="Sanka R."/>
            <person name="DePew J."/>
            <person name="Purushe J."/>
            <person name="Picardeau M."/>
            <person name="Werts C."/>
            <person name="Goarant C."/>
            <person name="Vinetz J.M."/>
            <person name="Sutton G.G."/>
            <person name="Nelson W.C."/>
            <person name="Fouts D.E."/>
        </authorList>
    </citation>
    <scope>NUCLEOTIDE SEQUENCE [LARGE SCALE GENOMIC DNA]</scope>
    <source>
        <strain evidence="14">200802841</strain>
    </source>
</reference>
<comment type="similarity">
    <text evidence="2">In the central section; belongs to the CRISPR-associated helicase Cas3 family.</text>
</comment>
<dbReference type="InterPro" id="IPR006483">
    <property type="entry name" value="CRISPR-assoc_Cas3_HD"/>
</dbReference>
<dbReference type="SMART" id="SM00490">
    <property type="entry name" value="HELICc"/>
    <property type="match status" value="1"/>
</dbReference>
<dbReference type="NCBIfam" id="TIGR01596">
    <property type="entry name" value="cas3_HD"/>
    <property type="match status" value="1"/>
</dbReference>
<dbReference type="Gene3D" id="1.10.3210.30">
    <property type="match status" value="1"/>
</dbReference>
<dbReference type="RefSeq" id="WP_004767907.1">
    <property type="nucleotide sequence ID" value="NZ_AKWH02000020.1"/>
</dbReference>
<keyword evidence="7" id="KW-0347">Helicase</keyword>
<evidence type="ECO:0000256" key="3">
    <source>
        <dbReference type="ARBA" id="ARBA00022722"/>
    </source>
</evidence>
<dbReference type="InterPro" id="IPR027417">
    <property type="entry name" value="P-loop_NTPase"/>
</dbReference>
<evidence type="ECO:0000313" key="15">
    <source>
        <dbReference type="Proteomes" id="UP000006339"/>
    </source>
</evidence>
<keyword evidence="9" id="KW-0051">Antiviral defense</keyword>
<dbReference type="Pfam" id="PF00270">
    <property type="entry name" value="DEAD"/>
    <property type="match status" value="1"/>
</dbReference>
<evidence type="ECO:0000256" key="9">
    <source>
        <dbReference type="ARBA" id="ARBA00023118"/>
    </source>
</evidence>